<keyword evidence="4 7" id="KW-1133">Transmembrane helix</keyword>
<reference evidence="9 10" key="1">
    <citation type="journal article" date="2022" name="Res Sq">
        <title>Evolution of multicellular longitudinally dividing oral cavity symbionts (Neisseriaceae).</title>
        <authorList>
            <person name="Nyongesa S."/>
            <person name="Weber P."/>
            <person name="Bernet E."/>
            <person name="Pullido F."/>
            <person name="Nieckarz M."/>
            <person name="Delaby M."/>
            <person name="Nieves C."/>
            <person name="Viehboeck T."/>
            <person name="Krause N."/>
            <person name="Rivera-Millot A."/>
            <person name="Nakamura A."/>
            <person name="Vischer N."/>
            <person name="VanNieuwenhze M."/>
            <person name="Brun Y."/>
            <person name="Cava F."/>
            <person name="Bulgheresi S."/>
            <person name="Veyrier F."/>
        </authorList>
    </citation>
    <scope>NUCLEOTIDE SEQUENCE [LARGE SCALE GENOMIC DNA]</scope>
    <source>
        <strain evidence="9 10">CCUG 63373m</strain>
    </source>
</reference>
<evidence type="ECO:0000256" key="4">
    <source>
        <dbReference type="ARBA" id="ARBA00022989"/>
    </source>
</evidence>
<sequence length="379" mass="42670">MLRQFFATLAERWFNPYKRYRYHRLIHAVRLSAAVLLATLIGRGFQLPHSEWISITVFVVLGMLQFQGAIYAKAFERLLGTFIGLGAGLLLLWLNQHYLHNGSLFYLAIALLSAFAGWSALGKSGYMAMLAGLTMCMLLGEEGSNWLGGSMMRALNVVIGASIALAAARLVPLKSTLMWRFMLSDNLTACSRQLAELTSGKAVGRQRWFALLEQQKAINTRLVKSRPLLAATSQESKISKGVMESIQHSHRTIVSSIDLLLHAVPTLPKPRISPDEEKLLAQHFFSLQHDLRLTAHLLKGSYARHFQPDAGSEEAIRALAAKLPFEWQGFIWLSLNIRLELFTLVTLLQHSRERWLGRRERQRYHAKSHGHSGHPNQTA</sequence>
<name>A0ABY4DW93_9NEIS</name>
<feature type="transmembrane region" description="Helical" evidence="7">
    <location>
        <begin position="154"/>
        <end position="172"/>
    </location>
</feature>
<dbReference type="RefSeq" id="WP_244787790.1">
    <property type="nucleotide sequence ID" value="NZ_CP091508.1"/>
</dbReference>
<keyword evidence="2" id="KW-1003">Cell membrane</keyword>
<organism evidence="9 10">
    <name type="scientific">Uruburuella testudinis</name>
    <dbReference type="NCBI Taxonomy" id="1282863"/>
    <lineage>
        <taxon>Bacteria</taxon>
        <taxon>Pseudomonadati</taxon>
        <taxon>Pseudomonadota</taxon>
        <taxon>Betaproteobacteria</taxon>
        <taxon>Neisseriales</taxon>
        <taxon>Neisseriaceae</taxon>
        <taxon>Uruburuella</taxon>
    </lineage>
</organism>
<dbReference type="InterPro" id="IPR049453">
    <property type="entry name" value="Memb_transporter_dom"/>
</dbReference>
<protein>
    <submittedName>
        <fullName evidence="9">FUSC family protein</fullName>
    </submittedName>
</protein>
<feature type="transmembrane region" description="Helical" evidence="7">
    <location>
        <begin position="28"/>
        <end position="46"/>
    </location>
</feature>
<evidence type="ECO:0000256" key="3">
    <source>
        <dbReference type="ARBA" id="ARBA00022692"/>
    </source>
</evidence>
<proteinExistence type="inferred from homology"/>
<dbReference type="PANTHER" id="PTHR30509:SF9">
    <property type="entry name" value="MULTIDRUG RESISTANCE PROTEIN MDTO"/>
    <property type="match status" value="1"/>
</dbReference>
<dbReference type="PANTHER" id="PTHR30509">
    <property type="entry name" value="P-HYDROXYBENZOIC ACID EFFLUX PUMP SUBUNIT-RELATED"/>
    <property type="match status" value="1"/>
</dbReference>
<evidence type="ECO:0000256" key="5">
    <source>
        <dbReference type="ARBA" id="ARBA00023136"/>
    </source>
</evidence>
<evidence type="ECO:0000256" key="6">
    <source>
        <dbReference type="ARBA" id="ARBA00043993"/>
    </source>
</evidence>
<keyword evidence="10" id="KW-1185">Reference proteome</keyword>
<gene>
    <name evidence="9" type="ORF">LVJ83_13110</name>
</gene>
<evidence type="ECO:0000256" key="2">
    <source>
        <dbReference type="ARBA" id="ARBA00022475"/>
    </source>
</evidence>
<feature type="transmembrane region" description="Helical" evidence="7">
    <location>
        <begin position="78"/>
        <end position="98"/>
    </location>
</feature>
<evidence type="ECO:0000256" key="7">
    <source>
        <dbReference type="SAM" id="Phobius"/>
    </source>
</evidence>
<comment type="subcellular location">
    <subcellularLocation>
        <location evidence="1">Cell membrane</location>
        <topology evidence="1">Multi-pass membrane protein</topology>
    </subcellularLocation>
</comment>
<evidence type="ECO:0000313" key="10">
    <source>
        <dbReference type="Proteomes" id="UP000829817"/>
    </source>
</evidence>
<dbReference type="Pfam" id="PF13515">
    <property type="entry name" value="FUSC_2"/>
    <property type="match status" value="1"/>
</dbReference>
<dbReference type="EMBL" id="CP091508">
    <property type="protein sequence ID" value="UOO83290.1"/>
    <property type="molecule type" value="Genomic_DNA"/>
</dbReference>
<evidence type="ECO:0000259" key="8">
    <source>
        <dbReference type="Pfam" id="PF13515"/>
    </source>
</evidence>
<evidence type="ECO:0000256" key="1">
    <source>
        <dbReference type="ARBA" id="ARBA00004651"/>
    </source>
</evidence>
<comment type="similarity">
    <text evidence="6">Belongs to the YccS/YhfK family.</text>
</comment>
<keyword evidence="3 7" id="KW-0812">Transmembrane</keyword>
<feature type="transmembrane region" description="Helical" evidence="7">
    <location>
        <begin position="52"/>
        <end position="71"/>
    </location>
</feature>
<keyword evidence="5 7" id="KW-0472">Membrane</keyword>
<accession>A0ABY4DW93</accession>
<feature type="transmembrane region" description="Helical" evidence="7">
    <location>
        <begin position="104"/>
        <end position="121"/>
    </location>
</feature>
<evidence type="ECO:0000313" key="9">
    <source>
        <dbReference type="EMBL" id="UOO83290.1"/>
    </source>
</evidence>
<dbReference type="Proteomes" id="UP000829817">
    <property type="component" value="Chromosome"/>
</dbReference>
<feature type="domain" description="Integral membrane bound transporter" evidence="8">
    <location>
        <begin position="37"/>
        <end position="166"/>
    </location>
</feature>